<dbReference type="InterPro" id="IPR029016">
    <property type="entry name" value="GAF-like_dom_sf"/>
</dbReference>
<dbReference type="PANTHER" id="PTHR43304">
    <property type="entry name" value="PHYTOCHROME-LIKE PROTEIN CPH1"/>
    <property type="match status" value="1"/>
</dbReference>
<dbReference type="GO" id="GO:0000155">
    <property type="term" value="F:phosphorelay sensor kinase activity"/>
    <property type="evidence" value="ECO:0007669"/>
    <property type="project" value="InterPro"/>
</dbReference>
<evidence type="ECO:0000259" key="7">
    <source>
        <dbReference type="PROSITE" id="PS50109"/>
    </source>
</evidence>
<dbReference type="InterPro" id="IPR003594">
    <property type="entry name" value="HATPase_dom"/>
</dbReference>
<dbReference type="RefSeq" id="WP_089360674.1">
    <property type="nucleotide sequence ID" value="NZ_FZOG01000005.1"/>
</dbReference>
<feature type="domain" description="PAS" evidence="8">
    <location>
        <begin position="257"/>
        <end position="327"/>
    </location>
</feature>
<keyword evidence="11" id="KW-1185">Reference proteome</keyword>
<keyword evidence="3" id="KW-0597">Phosphoprotein</keyword>
<feature type="region of interest" description="Disordered" evidence="6">
    <location>
        <begin position="916"/>
        <end position="936"/>
    </location>
</feature>
<dbReference type="Gene3D" id="3.30.565.10">
    <property type="entry name" value="Histidine kinase-like ATPase, C-terminal domain"/>
    <property type="match status" value="1"/>
</dbReference>
<dbReference type="InterPro" id="IPR000014">
    <property type="entry name" value="PAS"/>
</dbReference>
<dbReference type="EMBL" id="FZOG01000005">
    <property type="protein sequence ID" value="SNS82693.1"/>
    <property type="molecule type" value="Genomic_DNA"/>
</dbReference>
<dbReference type="Proteomes" id="UP000242915">
    <property type="component" value="Unassembled WGS sequence"/>
</dbReference>
<protein>
    <recommendedName>
        <fullName evidence="2">histidine kinase</fullName>
        <ecNumber evidence="2">2.7.13.3</ecNumber>
    </recommendedName>
</protein>
<dbReference type="CDD" id="cd00130">
    <property type="entry name" value="PAS"/>
    <property type="match status" value="3"/>
</dbReference>
<dbReference type="InterPro" id="IPR000700">
    <property type="entry name" value="PAS-assoc_C"/>
</dbReference>
<dbReference type="SMART" id="SM00091">
    <property type="entry name" value="PAS"/>
    <property type="match status" value="4"/>
</dbReference>
<gene>
    <name evidence="10" type="ORF">SAMN05216255_3489</name>
</gene>
<comment type="catalytic activity">
    <reaction evidence="1">
        <text>ATP + protein L-histidine = ADP + protein N-phospho-L-histidine.</text>
        <dbReference type="EC" id="2.7.13.3"/>
    </reaction>
</comment>
<dbReference type="SMART" id="SM00065">
    <property type="entry name" value="GAF"/>
    <property type="match status" value="1"/>
</dbReference>
<dbReference type="InterPro" id="IPR005467">
    <property type="entry name" value="His_kinase_dom"/>
</dbReference>
<keyword evidence="4" id="KW-0808">Transferase</keyword>
<dbReference type="InterPro" id="IPR035965">
    <property type="entry name" value="PAS-like_dom_sf"/>
</dbReference>
<feature type="domain" description="PAS" evidence="8">
    <location>
        <begin position="1"/>
        <end position="71"/>
    </location>
</feature>
<dbReference type="PRINTS" id="PR00344">
    <property type="entry name" value="BCTRLSENSOR"/>
</dbReference>
<dbReference type="PANTHER" id="PTHR43304:SF1">
    <property type="entry name" value="PAC DOMAIN-CONTAINING PROTEIN"/>
    <property type="match status" value="1"/>
</dbReference>
<accession>A0A239HP52</accession>
<dbReference type="InterPro" id="IPR003661">
    <property type="entry name" value="HisK_dim/P_dom"/>
</dbReference>
<name>A0A239HP52_9PSED</name>
<feature type="domain" description="PAC" evidence="9">
    <location>
        <begin position="631"/>
        <end position="682"/>
    </location>
</feature>
<evidence type="ECO:0000259" key="9">
    <source>
        <dbReference type="PROSITE" id="PS50113"/>
    </source>
</evidence>
<dbReference type="Gene3D" id="3.30.450.40">
    <property type="match status" value="1"/>
</dbReference>
<dbReference type="EC" id="2.7.13.3" evidence="2"/>
<dbReference type="InterPro" id="IPR036097">
    <property type="entry name" value="HisK_dim/P_sf"/>
</dbReference>
<dbReference type="Gene3D" id="2.10.70.100">
    <property type="match status" value="1"/>
</dbReference>
<dbReference type="SMART" id="SM00388">
    <property type="entry name" value="HisKA"/>
    <property type="match status" value="1"/>
</dbReference>
<evidence type="ECO:0000256" key="2">
    <source>
        <dbReference type="ARBA" id="ARBA00012438"/>
    </source>
</evidence>
<dbReference type="Pfam" id="PF02518">
    <property type="entry name" value="HATPase_c"/>
    <property type="match status" value="1"/>
</dbReference>
<dbReference type="InterPro" id="IPR036890">
    <property type="entry name" value="HATPase_C_sf"/>
</dbReference>
<keyword evidence="5" id="KW-0418">Kinase</keyword>
<dbReference type="PROSITE" id="PS50109">
    <property type="entry name" value="HIS_KIN"/>
    <property type="match status" value="1"/>
</dbReference>
<evidence type="ECO:0000256" key="1">
    <source>
        <dbReference type="ARBA" id="ARBA00000085"/>
    </source>
</evidence>
<dbReference type="Gene3D" id="3.30.450.20">
    <property type="entry name" value="PAS domain"/>
    <property type="match status" value="4"/>
</dbReference>
<dbReference type="CDD" id="cd00082">
    <property type="entry name" value="HisKA"/>
    <property type="match status" value="1"/>
</dbReference>
<dbReference type="SMART" id="SM00387">
    <property type="entry name" value="HATPase_c"/>
    <property type="match status" value="1"/>
</dbReference>
<evidence type="ECO:0000256" key="5">
    <source>
        <dbReference type="ARBA" id="ARBA00022777"/>
    </source>
</evidence>
<sequence>MSDELDRILDALPGVAFTARADGGVDFVNSEWCAYTGISRQAALNSGWHKCLHPDDLNQLLENWQVILSTGEPCSMQARLQRFDGHYRRFVLQIKRLDANRDGANNWCAVGTDIEDYLDARPEHQVDATSIIDSIPAMVSFMTADGELERVNRQIEDYLGSTYEELRHWAATDSVHCDDLPMVIAAWTHSVQTGEPYDIEHRIRRADGVYQWFHVRGLPIRDPEGRITRWCVLQVNIDERKRDKILIANALADVRASENNLSKTINAVPGFLWSAAPDGGVIFINQRWCDYTGISLENARGIGWTASIHPDDAETLGTYWHGLLQSGQQGEFEARLRRFDGVYRWFLIRAMPQYDEAGTLLRWYGENTDIEDRKQAEMLLAGEKHLLAMMAANSPLAPILDALCELVESMFAGSVCSIVLTDPKRPSPSHEEPIRLQPGAGPKVPASLMPSAEGSLASPDSCPIAWAIAAIEPVISADLNQESRWPEWCNTALQHDLKANWSIPIYSTATKVIGVLSVLYPEPKQPSSEQANLLSQFTHLASIAINRAWSDAALKQSEAFLAKGQQLSATGTFAWRVSTDTITWSDEIYRILEVDQGVIPSFDLIYSRTHPDDISMLKDVVRRQREHDRDFELEQRLLLPSGMVKHLHLVAHAIKDEDGELEYIGALQDITRRKLYEEALGKVRSELAHLARVASLGTVTASIAHEVNQPLAGIITNASTCLRMLSATPPNVAGALETARRTIRDGNRASDVIKRLRALFTNRNITLENVNLSEAAREVVAMLTGELKRNGVVLQTRFAEPVPTIKGDRVQLQQVILNLIMNAIEVLSKITSRPRHVVVSTTTDEDRSVHFAVQDNGSGFESADAERIFDAFYTTKSSGMGIGLAISRSIIEQHGGQLWATLNDGPGATLRFSITQQADSSTPDLDANPDHTKEDL</sequence>
<dbReference type="Pfam" id="PF08447">
    <property type="entry name" value="PAS_3"/>
    <property type="match status" value="4"/>
</dbReference>
<dbReference type="InterPro" id="IPR004358">
    <property type="entry name" value="Sig_transdc_His_kin-like_C"/>
</dbReference>
<feature type="region of interest" description="Disordered" evidence="6">
    <location>
        <begin position="422"/>
        <end position="452"/>
    </location>
</feature>
<dbReference type="SUPFAM" id="SSF55781">
    <property type="entry name" value="GAF domain-like"/>
    <property type="match status" value="1"/>
</dbReference>
<dbReference type="Pfam" id="PF13185">
    <property type="entry name" value="GAF_2"/>
    <property type="match status" value="1"/>
</dbReference>
<dbReference type="SUPFAM" id="SSF47384">
    <property type="entry name" value="Homodimeric domain of signal transducing histidine kinase"/>
    <property type="match status" value="1"/>
</dbReference>
<dbReference type="SUPFAM" id="SSF55785">
    <property type="entry name" value="PYP-like sensor domain (PAS domain)"/>
    <property type="match status" value="4"/>
</dbReference>
<organism evidence="10 11">
    <name type="scientific">Pseudomonas segetis</name>
    <dbReference type="NCBI Taxonomy" id="298908"/>
    <lineage>
        <taxon>Bacteria</taxon>
        <taxon>Pseudomonadati</taxon>
        <taxon>Pseudomonadota</taxon>
        <taxon>Gammaproteobacteria</taxon>
        <taxon>Pseudomonadales</taxon>
        <taxon>Pseudomonadaceae</taxon>
        <taxon>Pseudomonas</taxon>
    </lineage>
</organism>
<feature type="domain" description="PAC" evidence="9">
    <location>
        <begin position="330"/>
        <end position="382"/>
    </location>
</feature>
<evidence type="ECO:0000313" key="11">
    <source>
        <dbReference type="Proteomes" id="UP000242915"/>
    </source>
</evidence>
<dbReference type="FunFam" id="3.30.450.20:FF:000099">
    <property type="entry name" value="Sensory box sensor histidine kinase"/>
    <property type="match status" value="2"/>
</dbReference>
<dbReference type="InterPro" id="IPR001610">
    <property type="entry name" value="PAC"/>
</dbReference>
<dbReference type="AlphaFoldDB" id="A0A239HP52"/>
<evidence type="ECO:0000256" key="6">
    <source>
        <dbReference type="SAM" id="MobiDB-lite"/>
    </source>
</evidence>
<evidence type="ECO:0000313" key="10">
    <source>
        <dbReference type="EMBL" id="SNS82693.1"/>
    </source>
</evidence>
<evidence type="ECO:0000256" key="4">
    <source>
        <dbReference type="ARBA" id="ARBA00022679"/>
    </source>
</evidence>
<evidence type="ECO:0000256" key="3">
    <source>
        <dbReference type="ARBA" id="ARBA00022553"/>
    </source>
</evidence>
<dbReference type="NCBIfam" id="TIGR00229">
    <property type="entry name" value="sensory_box"/>
    <property type="match status" value="3"/>
</dbReference>
<dbReference type="SMART" id="SM00086">
    <property type="entry name" value="PAC"/>
    <property type="match status" value="4"/>
</dbReference>
<dbReference type="InterPro" id="IPR003018">
    <property type="entry name" value="GAF"/>
</dbReference>
<feature type="domain" description="PAC" evidence="9">
    <location>
        <begin position="197"/>
        <end position="249"/>
    </location>
</feature>
<feature type="domain" description="Histidine kinase" evidence="7">
    <location>
        <begin position="702"/>
        <end position="918"/>
    </location>
</feature>
<proteinExistence type="predicted"/>
<dbReference type="InterPro" id="IPR052162">
    <property type="entry name" value="Sensor_kinase/Photoreceptor"/>
</dbReference>
<dbReference type="Gene3D" id="1.10.287.130">
    <property type="match status" value="1"/>
</dbReference>
<evidence type="ECO:0000259" key="8">
    <source>
        <dbReference type="PROSITE" id="PS50112"/>
    </source>
</evidence>
<feature type="compositionally biased region" description="Basic and acidic residues" evidence="6">
    <location>
        <begin position="422"/>
        <end position="434"/>
    </location>
</feature>
<dbReference type="InterPro" id="IPR013655">
    <property type="entry name" value="PAS_fold_3"/>
</dbReference>
<reference evidence="11" key="1">
    <citation type="submission" date="2017-06" db="EMBL/GenBank/DDBJ databases">
        <authorList>
            <person name="Varghese N."/>
            <person name="Submissions S."/>
        </authorList>
    </citation>
    <scope>NUCLEOTIDE SEQUENCE [LARGE SCALE GENOMIC DNA]</scope>
    <source>
        <strain evidence="11">CIP 108523</strain>
    </source>
</reference>
<dbReference type="PROSITE" id="PS50112">
    <property type="entry name" value="PAS"/>
    <property type="match status" value="2"/>
</dbReference>
<dbReference type="PROSITE" id="PS50113">
    <property type="entry name" value="PAC"/>
    <property type="match status" value="3"/>
</dbReference>
<dbReference type="SUPFAM" id="SSF55874">
    <property type="entry name" value="ATPase domain of HSP90 chaperone/DNA topoisomerase II/histidine kinase"/>
    <property type="match status" value="1"/>
</dbReference>